<dbReference type="GO" id="GO:0046872">
    <property type="term" value="F:metal ion binding"/>
    <property type="evidence" value="ECO:0007669"/>
    <property type="project" value="UniProtKB-KW"/>
</dbReference>
<dbReference type="Pfam" id="PF04055">
    <property type="entry name" value="Radical_SAM"/>
    <property type="match status" value="1"/>
</dbReference>
<dbReference type="AlphaFoldDB" id="A0A096BIB8"/>
<dbReference type="Proteomes" id="UP000029622">
    <property type="component" value="Unassembled WGS sequence"/>
</dbReference>
<evidence type="ECO:0000256" key="1">
    <source>
        <dbReference type="ARBA" id="ARBA00022691"/>
    </source>
</evidence>
<organism evidence="6 7">
    <name type="scientific">Caloranaerobacter azorensis H53214</name>
    <dbReference type="NCBI Taxonomy" id="1156417"/>
    <lineage>
        <taxon>Bacteria</taxon>
        <taxon>Bacillati</taxon>
        <taxon>Bacillota</taxon>
        <taxon>Tissierellia</taxon>
        <taxon>Tissierellales</taxon>
        <taxon>Thermohalobacteraceae</taxon>
        <taxon>Caloranaerobacter</taxon>
    </lineage>
</organism>
<evidence type="ECO:0000259" key="5">
    <source>
        <dbReference type="PROSITE" id="PS51918"/>
    </source>
</evidence>
<dbReference type="PROSITE" id="PS51918">
    <property type="entry name" value="RADICAL_SAM"/>
    <property type="match status" value="1"/>
</dbReference>
<evidence type="ECO:0000256" key="4">
    <source>
        <dbReference type="ARBA" id="ARBA00023014"/>
    </source>
</evidence>
<evidence type="ECO:0000256" key="2">
    <source>
        <dbReference type="ARBA" id="ARBA00022723"/>
    </source>
</evidence>
<dbReference type="SFLD" id="SFLDG01094">
    <property type="entry name" value="Uncharacterised_Radical_SAM_Su"/>
    <property type="match status" value="1"/>
</dbReference>
<keyword evidence="1" id="KW-0949">S-adenosyl-L-methionine</keyword>
<accession>A0A096BIB8</accession>
<dbReference type="GO" id="GO:0051536">
    <property type="term" value="F:iron-sulfur cluster binding"/>
    <property type="evidence" value="ECO:0007669"/>
    <property type="project" value="UniProtKB-KW"/>
</dbReference>
<sequence>MNFKGLQKSSFIDYPDKICTVLFTGGCNFRCPFCHNSLLVKNEGEIILERDVLEFLESRKTMIEAVCISGGEPTLQKELVSFIKKVKDIGYLVKLDTNGTNPDVIKRFLDLRLVDYIAMDIKAPFSKYSSVAGVMVDINSIQESIRLIKNSDIDYEFRTTVCKELLSQNDILELSKEISGAKRYIIQNFKDRETVLAGQGRFTPYLREELLEIEKEIKDLFGEIKIRF</sequence>
<protein>
    <submittedName>
        <fullName evidence="6">Ribonucleoside-triphosphate reductase activating protein</fullName>
    </submittedName>
</protein>
<dbReference type="InterPro" id="IPR007197">
    <property type="entry name" value="rSAM"/>
</dbReference>
<dbReference type="RefSeq" id="WP_035163213.1">
    <property type="nucleotide sequence ID" value="NZ_AZTB01000023.1"/>
</dbReference>
<dbReference type="SUPFAM" id="SSF102114">
    <property type="entry name" value="Radical SAM enzymes"/>
    <property type="match status" value="1"/>
</dbReference>
<comment type="caution">
    <text evidence="6">The sequence shown here is derived from an EMBL/GenBank/DDBJ whole genome shotgun (WGS) entry which is preliminary data.</text>
</comment>
<reference evidence="6 7" key="1">
    <citation type="submission" date="2013-12" db="EMBL/GenBank/DDBJ databases">
        <title>Draft genome sequence of Caloranaerobacter sp. H53214.</title>
        <authorList>
            <person name="Jiang L.J."/>
            <person name="Shao Z.Z."/>
            <person name="Long M.N."/>
        </authorList>
    </citation>
    <scope>NUCLEOTIDE SEQUENCE [LARGE SCALE GENOMIC DNA]</scope>
    <source>
        <strain evidence="6 7">H53214</strain>
    </source>
</reference>
<name>A0A096BIB8_9FIRM</name>
<dbReference type="InterPro" id="IPR013785">
    <property type="entry name" value="Aldolase_TIM"/>
</dbReference>
<evidence type="ECO:0000256" key="3">
    <source>
        <dbReference type="ARBA" id="ARBA00023004"/>
    </source>
</evidence>
<dbReference type="SFLD" id="SFLDS00029">
    <property type="entry name" value="Radical_SAM"/>
    <property type="match status" value="1"/>
</dbReference>
<keyword evidence="4" id="KW-0411">Iron-sulfur</keyword>
<proteinExistence type="predicted"/>
<dbReference type="GO" id="GO:0003824">
    <property type="term" value="F:catalytic activity"/>
    <property type="evidence" value="ECO:0007669"/>
    <property type="project" value="InterPro"/>
</dbReference>
<dbReference type="STRING" id="1156417.Y919_05840"/>
<dbReference type="EMBL" id="AZTB01000023">
    <property type="protein sequence ID" value="KGG80503.1"/>
    <property type="molecule type" value="Genomic_DNA"/>
</dbReference>
<dbReference type="CDD" id="cd01335">
    <property type="entry name" value="Radical_SAM"/>
    <property type="match status" value="1"/>
</dbReference>
<gene>
    <name evidence="6" type="ORF">Y919_05840</name>
</gene>
<dbReference type="InterPro" id="IPR012840">
    <property type="entry name" value="NrdG2"/>
</dbReference>
<dbReference type="Gene3D" id="3.20.20.70">
    <property type="entry name" value="Aldolase class I"/>
    <property type="match status" value="1"/>
</dbReference>
<evidence type="ECO:0000313" key="6">
    <source>
        <dbReference type="EMBL" id="KGG80503.1"/>
    </source>
</evidence>
<evidence type="ECO:0000313" key="7">
    <source>
        <dbReference type="Proteomes" id="UP000029622"/>
    </source>
</evidence>
<dbReference type="NCBIfam" id="TIGR02495">
    <property type="entry name" value="NrdG2"/>
    <property type="match status" value="1"/>
</dbReference>
<keyword evidence="3" id="KW-0408">Iron</keyword>
<feature type="domain" description="Radical SAM core" evidence="5">
    <location>
        <begin position="13"/>
        <end position="227"/>
    </location>
</feature>
<dbReference type="PANTHER" id="PTHR11228">
    <property type="entry name" value="RADICAL SAM DOMAIN PROTEIN"/>
    <property type="match status" value="1"/>
</dbReference>
<keyword evidence="2" id="KW-0479">Metal-binding</keyword>
<dbReference type="InterPro" id="IPR050377">
    <property type="entry name" value="Radical_SAM_PqqE_MftC-like"/>
</dbReference>
<dbReference type="PANTHER" id="PTHR11228:SF27">
    <property type="entry name" value="GLYCYL-RADICAL ENZYME ACTIVATING ENZYME MJ1227-RELATED"/>
    <property type="match status" value="1"/>
</dbReference>
<dbReference type="InterPro" id="IPR058240">
    <property type="entry name" value="rSAM_sf"/>
</dbReference>